<protein>
    <submittedName>
        <fullName evidence="1">Uncharacterized protein</fullName>
    </submittedName>
</protein>
<gene>
    <name evidence="1" type="ORF">ANCCAN_08222</name>
</gene>
<comment type="caution">
    <text evidence="1">The sequence shown here is derived from an EMBL/GenBank/DDBJ whole genome shotgun (WGS) entry which is preliminary data.</text>
</comment>
<proteinExistence type="predicted"/>
<dbReference type="AlphaFoldDB" id="A0A368GN30"/>
<evidence type="ECO:0000313" key="2">
    <source>
        <dbReference type="Proteomes" id="UP000252519"/>
    </source>
</evidence>
<dbReference type="EMBL" id="JOJR01000093">
    <property type="protein sequence ID" value="RCN45772.1"/>
    <property type="molecule type" value="Genomic_DNA"/>
</dbReference>
<name>A0A368GN30_ANCCA</name>
<dbReference type="Proteomes" id="UP000252519">
    <property type="component" value="Unassembled WGS sequence"/>
</dbReference>
<keyword evidence="2" id="KW-1185">Reference proteome</keyword>
<accession>A0A368GN30</accession>
<dbReference type="STRING" id="29170.A0A368GN30"/>
<sequence length="119" mass="13628">MFDTWTMNPGELNVERVAAFAKRIFSHLPDAVQRVECATRLAKMLKSHKMSYSSTKIYLFKSLDVGDKAFQEVIRPNLTTAMSRSITGNGLDRYSKFPVNTWLSETLPSLVVRIRWLIS</sequence>
<reference evidence="1 2" key="1">
    <citation type="submission" date="2014-10" db="EMBL/GenBank/DDBJ databases">
        <title>Draft genome of the hookworm Ancylostoma caninum.</title>
        <authorList>
            <person name="Mitreva M."/>
        </authorList>
    </citation>
    <scope>NUCLEOTIDE SEQUENCE [LARGE SCALE GENOMIC DNA]</scope>
    <source>
        <strain evidence="1 2">Baltimore</strain>
    </source>
</reference>
<evidence type="ECO:0000313" key="1">
    <source>
        <dbReference type="EMBL" id="RCN45772.1"/>
    </source>
</evidence>
<organism evidence="1 2">
    <name type="scientific">Ancylostoma caninum</name>
    <name type="common">Dog hookworm</name>
    <dbReference type="NCBI Taxonomy" id="29170"/>
    <lineage>
        <taxon>Eukaryota</taxon>
        <taxon>Metazoa</taxon>
        <taxon>Ecdysozoa</taxon>
        <taxon>Nematoda</taxon>
        <taxon>Chromadorea</taxon>
        <taxon>Rhabditida</taxon>
        <taxon>Rhabditina</taxon>
        <taxon>Rhabditomorpha</taxon>
        <taxon>Strongyloidea</taxon>
        <taxon>Ancylostomatidae</taxon>
        <taxon>Ancylostomatinae</taxon>
        <taxon>Ancylostoma</taxon>
    </lineage>
</organism>
<dbReference type="OrthoDB" id="5846342at2759"/>